<keyword evidence="2 5" id="KW-0812">Transmembrane</keyword>
<keyword evidence="4 5" id="KW-0472">Membrane</keyword>
<protein>
    <submittedName>
        <fullName evidence="7">MDR family MFS transporter</fullName>
    </submittedName>
</protein>
<dbReference type="InterPro" id="IPR020846">
    <property type="entry name" value="MFS_dom"/>
</dbReference>
<dbReference type="Gene3D" id="1.20.1720.10">
    <property type="entry name" value="Multidrug resistance protein D"/>
    <property type="match status" value="1"/>
</dbReference>
<dbReference type="InterPro" id="IPR036259">
    <property type="entry name" value="MFS_trans_sf"/>
</dbReference>
<dbReference type="PANTHER" id="PTHR23501">
    <property type="entry name" value="MAJOR FACILITATOR SUPERFAMILY"/>
    <property type="match status" value="1"/>
</dbReference>
<gene>
    <name evidence="7" type="ORF">GCM10009836_42120</name>
</gene>
<sequence length="519" mass="53449">MSVGSGSTELAVDLPHGIPPGRMRVALTALMLALFVSMLSSTIVANALPRIIGDLGGNQTGYSWVVVATLLALTATTPIWGKLADLFDKLLLIQVAMLLYVAGSVLGAFSHSMTVLLVARAIQGVGAGGLSALSLVIVGWIGTPRERARFSGYLGAVYAVATLAGPLIGGVIVESPLGWRGCFFASLPIAVVAMVLMQLTLRLPRGRSPVRIDIAGSALVVTSVGLLLIWTSLVGQQFAWVSVSTALLLGGGLLVGVAAVVVELRHPEPVLPLRLFRNRNVLMSTLASGLLATVAFAATLYPAQYFQLARGMSPQAAGLMTMTTVGALALASVVSGRKINGRFWRWWLVSGTVAVAVGLGLLGTVDVHTHLVAVGAYLGVLGLGLGLTTQNLVVAVQNNVELSEMGAGSAMANFARSFGGAVGVCVMGAVLSARTATMVAEGVPGLGPTTGPLPEQGRIPILDTLSAPVRELYSSAYGTAFGEAFLVIVPLAVLSIVCVVLLQPAVRDDAVPLPPEVTA</sequence>
<feature type="transmembrane region" description="Helical" evidence="5">
    <location>
        <begin position="61"/>
        <end position="81"/>
    </location>
</feature>
<comment type="caution">
    <text evidence="7">The sequence shown here is derived from an EMBL/GenBank/DDBJ whole genome shotgun (WGS) entry which is preliminary data.</text>
</comment>
<feature type="transmembrane region" description="Helical" evidence="5">
    <location>
        <begin position="371"/>
        <end position="393"/>
    </location>
</feature>
<accession>A0ABN2N9R1</accession>
<evidence type="ECO:0000256" key="5">
    <source>
        <dbReference type="SAM" id="Phobius"/>
    </source>
</evidence>
<comment type="subcellular location">
    <subcellularLocation>
        <location evidence="1">Cell membrane</location>
        <topology evidence="1">Multi-pass membrane protein</topology>
    </subcellularLocation>
</comment>
<feature type="transmembrane region" description="Helical" evidence="5">
    <location>
        <begin position="153"/>
        <end position="172"/>
    </location>
</feature>
<feature type="transmembrane region" description="Helical" evidence="5">
    <location>
        <begin position="414"/>
        <end position="433"/>
    </location>
</feature>
<feature type="transmembrane region" description="Helical" evidence="5">
    <location>
        <begin position="315"/>
        <end position="334"/>
    </location>
</feature>
<evidence type="ECO:0000313" key="7">
    <source>
        <dbReference type="EMBL" id="GAA1857482.1"/>
    </source>
</evidence>
<keyword evidence="8" id="KW-1185">Reference proteome</keyword>
<feature type="domain" description="Major facilitator superfamily (MFS) profile" evidence="6">
    <location>
        <begin position="26"/>
        <end position="507"/>
    </location>
</feature>
<feature type="transmembrane region" description="Helical" evidence="5">
    <location>
        <begin position="480"/>
        <end position="502"/>
    </location>
</feature>
<dbReference type="PROSITE" id="PS50850">
    <property type="entry name" value="MFS"/>
    <property type="match status" value="1"/>
</dbReference>
<feature type="transmembrane region" description="Helical" evidence="5">
    <location>
        <begin position="281"/>
        <end position="303"/>
    </location>
</feature>
<keyword evidence="3 5" id="KW-1133">Transmembrane helix</keyword>
<dbReference type="EMBL" id="BAAAQK010000014">
    <property type="protein sequence ID" value="GAA1857482.1"/>
    <property type="molecule type" value="Genomic_DNA"/>
</dbReference>
<dbReference type="Proteomes" id="UP001500449">
    <property type="component" value="Unassembled WGS sequence"/>
</dbReference>
<dbReference type="InterPro" id="IPR011701">
    <property type="entry name" value="MFS"/>
</dbReference>
<name>A0ABN2N9R1_9PSEU</name>
<evidence type="ECO:0000256" key="4">
    <source>
        <dbReference type="ARBA" id="ARBA00023136"/>
    </source>
</evidence>
<evidence type="ECO:0000256" key="3">
    <source>
        <dbReference type="ARBA" id="ARBA00022989"/>
    </source>
</evidence>
<feature type="transmembrane region" description="Helical" evidence="5">
    <location>
        <begin position="346"/>
        <end position="365"/>
    </location>
</feature>
<dbReference type="Pfam" id="PF07690">
    <property type="entry name" value="MFS_1"/>
    <property type="match status" value="1"/>
</dbReference>
<evidence type="ECO:0000313" key="8">
    <source>
        <dbReference type="Proteomes" id="UP001500449"/>
    </source>
</evidence>
<reference evidence="7 8" key="1">
    <citation type="journal article" date="2019" name="Int. J. Syst. Evol. Microbiol.">
        <title>The Global Catalogue of Microorganisms (GCM) 10K type strain sequencing project: providing services to taxonomists for standard genome sequencing and annotation.</title>
        <authorList>
            <consortium name="The Broad Institute Genomics Platform"/>
            <consortium name="The Broad Institute Genome Sequencing Center for Infectious Disease"/>
            <person name="Wu L."/>
            <person name="Ma J."/>
        </authorList>
    </citation>
    <scope>NUCLEOTIDE SEQUENCE [LARGE SCALE GENOMIC DNA]</scope>
    <source>
        <strain evidence="7 8">JCM 16009</strain>
    </source>
</reference>
<feature type="transmembrane region" description="Helical" evidence="5">
    <location>
        <begin position="239"/>
        <end position="261"/>
    </location>
</feature>
<dbReference type="PANTHER" id="PTHR23501:SF197">
    <property type="entry name" value="COMD"/>
    <property type="match status" value="1"/>
</dbReference>
<feature type="transmembrane region" description="Helical" evidence="5">
    <location>
        <begin position="25"/>
        <end position="49"/>
    </location>
</feature>
<evidence type="ECO:0000256" key="1">
    <source>
        <dbReference type="ARBA" id="ARBA00004651"/>
    </source>
</evidence>
<dbReference type="Gene3D" id="1.20.1250.20">
    <property type="entry name" value="MFS general substrate transporter like domains"/>
    <property type="match status" value="1"/>
</dbReference>
<proteinExistence type="predicted"/>
<feature type="transmembrane region" description="Helical" evidence="5">
    <location>
        <begin position="178"/>
        <end position="200"/>
    </location>
</feature>
<evidence type="ECO:0000256" key="2">
    <source>
        <dbReference type="ARBA" id="ARBA00022692"/>
    </source>
</evidence>
<feature type="transmembrane region" description="Helical" evidence="5">
    <location>
        <begin position="212"/>
        <end position="233"/>
    </location>
</feature>
<dbReference type="PRINTS" id="PR01036">
    <property type="entry name" value="TCRTETB"/>
</dbReference>
<organism evidence="7 8">
    <name type="scientific">Pseudonocardia ailaonensis</name>
    <dbReference type="NCBI Taxonomy" id="367279"/>
    <lineage>
        <taxon>Bacteria</taxon>
        <taxon>Bacillati</taxon>
        <taxon>Actinomycetota</taxon>
        <taxon>Actinomycetes</taxon>
        <taxon>Pseudonocardiales</taxon>
        <taxon>Pseudonocardiaceae</taxon>
        <taxon>Pseudonocardia</taxon>
    </lineage>
</organism>
<evidence type="ECO:0000259" key="6">
    <source>
        <dbReference type="PROSITE" id="PS50850"/>
    </source>
</evidence>
<feature type="transmembrane region" description="Helical" evidence="5">
    <location>
        <begin position="90"/>
        <end position="109"/>
    </location>
</feature>
<dbReference type="SUPFAM" id="SSF103473">
    <property type="entry name" value="MFS general substrate transporter"/>
    <property type="match status" value="1"/>
</dbReference>